<organism evidence="2">
    <name type="scientific">uncultured bacterium</name>
    <name type="common">gcode 4</name>
    <dbReference type="NCBI Taxonomy" id="1234023"/>
    <lineage>
        <taxon>Bacteria</taxon>
        <taxon>environmental samples</taxon>
    </lineage>
</organism>
<sequence length="232" mass="27757">MQDVTLKISTLLHIPAIDVYFLAIILVIFFIFCALWITKIYEVLFWLVLWIAIFIVFQYLLLNPNLTIPSFINQWVAKYIVWSSIYLIFILSILIPINGSLHIHEPKNKAAKYAQIFLLSVLLTTFYFAIIIWFLEKTYIYTLDNAFIFIKKMAFWTEFSTQSDIYKIILKNVPNITLFWVFFVIYRVTFWDLVNMMLAATVDIFKKMWKKWWGWGWGKPAWGWGDHSWGHH</sequence>
<evidence type="ECO:0000256" key="1">
    <source>
        <dbReference type="SAM" id="Phobius"/>
    </source>
</evidence>
<evidence type="ECO:0000313" key="2">
    <source>
        <dbReference type="EMBL" id="EKE29198.1"/>
    </source>
</evidence>
<dbReference type="AlphaFoldDB" id="K2G1Y3"/>
<feature type="transmembrane region" description="Helical" evidence="1">
    <location>
        <begin position="81"/>
        <end position="101"/>
    </location>
</feature>
<feature type="transmembrane region" description="Helical" evidence="1">
    <location>
        <begin position="178"/>
        <end position="202"/>
    </location>
</feature>
<feature type="transmembrane region" description="Helical" evidence="1">
    <location>
        <begin position="44"/>
        <end position="61"/>
    </location>
</feature>
<comment type="caution">
    <text evidence="2">The sequence shown here is derived from an EMBL/GenBank/DDBJ whole genome shotgun (WGS) entry which is preliminary data.</text>
</comment>
<feature type="transmembrane region" description="Helical" evidence="1">
    <location>
        <begin position="113"/>
        <end position="135"/>
    </location>
</feature>
<gene>
    <name evidence="2" type="ORF">ACD_2C00209G0012</name>
</gene>
<feature type="transmembrane region" description="Helical" evidence="1">
    <location>
        <begin position="20"/>
        <end position="37"/>
    </location>
</feature>
<dbReference type="EMBL" id="AMFJ01000209">
    <property type="protein sequence ID" value="EKE29198.1"/>
    <property type="molecule type" value="Genomic_DNA"/>
</dbReference>
<accession>K2G1Y3</accession>
<keyword evidence="1" id="KW-1133">Transmembrane helix</keyword>
<keyword evidence="1" id="KW-0472">Membrane</keyword>
<keyword evidence="1" id="KW-0812">Transmembrane</keyword>
<reference evidence="2" key="1">
    <citation type="journal article" date="2012" name="Science">
        <title>Fermentation, hydrogen, and sulfur metabolism in multiple uncultivated bacterial phyla.</title>
        <authorList>
            <person name="Wrighton K.C."/>
            <person name="Thomas B.C."/>
            <person name="Sharon I."/>
            <person name="Miller C.S."/>
            <person name="Castelle C.J."/>
            <person name="VerBerkmoes N.C."/>
            <person name="Wilkins M.J."/>
            <person name="Hettich R.L."/>
            <person name="Lipton M.S."/>
            <person name="Williams K.H."/>
            <person name="Long P.E."/>
            <person name="Banfield J.F."/>
        </authorList>
    </citation>
    <scope>NUCLEOTIDE SEQUENCE [LARGE SCALE GENOMIC DNA]</scope>
</reference>
<proteinExistence type="predicted"/>
<protein>
    <submittedName>
        <fullName evidence="2">Uncharacterized protein</fullName>
    </submittedName>
</protein>
<name>K2G1Y3_9BACT</name>